<accession>T0GYS4</accession>
<evidence type="ECO:0000256" key="2">
    <source>
        <dbReference type="ARBA" id="ARBA00023163"/>
    </source>
</evidence>
<dbReference type="Proteomes" id="UP000015524">
    <property type="component" value="Unassembled WGS sequence"/>
</dbReference>
<dbReference type="eggNOG" id="ENOG5032TJ6">
    <property type="taxonomic scope" value="Bacteria"/>
</dbReference>
<dbReference type="InterPro" id="IPR053721">
    <property type="entry name" value="Fimbrial_Adhesin_Reg"/>
</dbReference>
<name>T0GYS4_9SPHN</name>
<dbReference type="AlphaFoldDB" id="T0GYS4"/>
<gene>
    <name evidence="4" type="ORF">L485_01855</name>
</gene>
<keyword evidence="2" id="KW-0804">Transcription</keyword>
<dbReference type="InterPro" id="IPR032428">
    <property type="entry name" value="TrfB"/>
</dbReference>
<evidence type="ECO:0000256" key="1">
    <source>
        <dbReference type="ARBA" id="ARBA00023015"/>
    </source>
</evidence>
<keyword evidence="5" id="KW-1185">Reference proteome</keyword>
<dbReference type="RefSeq" id="WP_021243371.1">
    <property type="nucleotide sequence ID" value="NZ_ATIB01000021.1"/>
</dbReference>
<dbReference type="EMBL" id="ATIB01000021">
    <property type="protein sequence ID" value="EQB05817.1"/>
    <property type="molecule type" value="Genomic_DNA"/>
</dbReference>
<keyword evidence="1" id="KW-0805">Transcription regulation</keyword>
<dbReference type="PATRIC" id="fig|1114964.3.peg.339"/>
<feature type="domain" description="TrfB transcriptional repressor protein" evidence="3">
    <location>
        <begin position="7"/>
        <end position="87"/>
    </location>
</feature>
<proteinExistence type="predicted"/>
<evidence type="ECO:0000313" key="4">
    <source>
        <dbReference type="EMBL" id="EQB05817.1"/>
    </source>
</evidence>
<dbReference type="Gene3D" id="1.10.10.2690">
    <property type="match status" value="1"/>
</dbReference>
<reference evidence="4 5" key="1">
    <citation type="journal article" date="2013" name="Genome Announc.">
        <title>Draft Genome Sequence of a Hexachlorocyclohexane-Degrading Bacterium, Sphingobium baderi Strain LL03T.</title>
        <authorList>
            <person name="Kaur J."/>
            <person name="Verma H."/>
            <person name="Tripathi C."/>
            <person name="Khurana J.P."/>
            <person name="Lal R."/>
        </authorList>
    </citation>
    <scope>NUCLEOTIDE SEQUENCE [LARGE SCALE GENOMIC DNA]</scope>
    <source>
        <strain evidence="4 5">LL03</strain>
    </source>
</reference>
<evidence type="ECO:0000259" key="3">
    <source>
        <dbReference type="Pfam" id="PF16509"/>
    </source>
</evidence>
<sequence length="101" mass="10831">MPANKRLTAAEFARAIDGINISERPIAMARAVLVDGESQSDCARANGVSRNAVCIAVNRIWEAHSAVPAGFERVTAVLPKHQASVVRGWHERAPLKSETAS</sequence>
<dbReference type="OrthoDB" id="8779138at2"/>
<evidence type="ECO:0000313" key="5">
    <source>
        <dbReference type="Proteomes" id="UP000015524"/>
    </source>
</evidence>
<comment type="caution">
    <text evidence="4">The sequence shown here is derived from an EMBL/GenBank/DDBJ whole genome shotgun (WGS) entry which is preliminary data.</text>
</comment>
<organism evidence="4 5">
    <name type="scientific">Sphingobium baderi LL03</name>
    <dbReference type="NCBI Taxonomy" id="1114964"/>
    <lineage>
        <taxon>Bacteria</taxon>
        <taxon>Pseudomonadati</taxon>
        <taxon>Pseudomonadota</taxon>
        <taxon>Alphaproteobacteria</taxon>
        <taxon>Sphingomonadales</taxon>
        <taxon>Sphingomonadaceae</taxon>
        <taxon>Sphingobium</taxon>
    </lineage>
</organism>
<protein>
    <recommendedName>
        <fullName evidence="3">TrfB transcriptional repressor protein domain-containing protein</fullName>
    </recommendedName>
</protein>
<dbReference type="Pfam" id="PF16509">
    <property type="entry name" value="KORA"/>
    <property type="match status" value="1"/>
</dbReference>